<dbReference type="InterPro" id="IPR019468">
    <property type="entry name" value="AdenyloSucc_lyase_C"/>
</dbReference>
<dbReference type="EMBL" id="BPFH01000002">
    <property type="protein sequence ID" value="GIT94754.1"/>
    <property type="molecule type" value="Genomic_DNA"/>
</dbReference>
<keyword evidence="4" id="KW-1185">Reference proteome</keyword>
<comment type="caution">
    <text evidence="3">The sequence shown here is derived from an EMBL/GenBank/DDBJ whole genome shotgun (WGS) entry which is preliminary data.</text>
</comment>
<feature type="domain" description="Adenylosuccinate lyase C-terminal" evidence="2">
    <location>
        <begin position="364"/>
        <end position="431"/>
    </location>
</feature>
<name>A0ABQ4NKM2_9RHOB</name>
<dbReference type="InterPro" id="IPR000362">
    <property type="entry name" value="Fumarate_lyase_fam"/>
</dbReference>
<dbReference type="InterPro" id="IPR022761">
    <property type="entry name" value="Fumarate_lyase_N"/>
</dbReference>
<evidence type="ECO:0000313" key="4">
    <source>
        <dbReference type="Proteomes" id="UP000786693"/>
    </source>
</evidence>
<dbReference type="PANTHER" id="PTHR43172:SF2">
    <property type="entry name" value="ADENYLOSUCCINATE LYASE C-TERMINAL DOMAIN-CONTAINING PROTEIN"/>
    <property type="match status" value="1"/>
</dbReference>
<proteinExistence type="inferred from homology"/>
<dbReference type="PRINTS" id="PR00149">
    <property type="entry name" value="FUMRATELYASE"/>
</dbReference>
<dbReference type="InterPro" id="IPR008948">
    <property type="entry name" value="L-Aspartase-like"/>
</dbReference>
<dbReference type="SUPFAM" id="SSF48557">
    <property type="entry name" value="L-aspartase-like"/>
    <property type="match status" value="1"/>
</dbReference>
<dbReference type="SMART" id="SM00998">
    <property type="entry name" value="ADSL_C"/>
    <property type="match status" value="1"/>
</dbReference>
<dbReference type="Pfam" id="PF00206">
    <property type="entry name" value="Lyase_1"/>
    <property type="match status" value="1"/>
</dbReference>
<gene>
    <name evidence="3" type="primary">pcaB</name>
    <name evidence="3" type="ORF">JANAI62_13770</name>
</gene>
<protein>
    <submittedName>
        <fullName evidence="3">3-carboxy-cis,cis-muconate cycloisomerase</fullName>
    </submittedName>
</protein>
<dbReference type="Gene3D" id="1.20.200.10">
    <property type="entry name" value="Fumarase/aspartase (Central domain)"/>
    <property type="match status" value="1"/>
</dbReference>
<sequence length="438" mass="45683">MTIAPQDSPLLRDLFADAEVARLFSDTAAVRAMLIVEGTLAKVQGDAGMIPADAAAYLHRAAMEVQIDPAGLAPATAQNGVCVPALVAAFRKEAQAPEFTQYLHWGATSQDIIDTGLALRLRQVLTLIETRLDALLIALADLATAWAETPMVARTYGQPATVTTLGAQVASWGTGLLSVRDDLAPLREAVLMVTLNGAAGTLSAMGPEGPAIRAELAKALGLRNPGHSPHADRAHIQALSAWCNRLLQAAAKMAGDLLLLTRDGTVRLDAGGASSTMPQKANPVAPSVVRALAAHGAGHAAALSMIPAADARDGAAWFTEWLSLPPLLAATARSLTLLRETSDPDHTGITLGSPAAFPGGEDPSGLIHAEAVTFALAQTMPRPEAQAQVKAWTAQVRATGVSLLDLAGVDPDAFRPNRQWGEAPDLARRFAARVRGTE</sequence>
<accession>A0ABQ4NKM2</accession>
<dbReference type="Proteomes" id="UP000786693">
    <property type="component" value="Unassembled WGS sequence"/>
</dbReference>
<reference evidence="3 4" key="1">
    <citation type="submission" date="2021-05" db="EMBL/GenBank/DDBJ databases">
        <title>Bacteria Genome sequencing.</title>
        <authorList>
            <person name="Takabe Y."/>
            <person name="Nakajima Y."/>
            <person name="Suzuki S."/>
            <person name="Shiozaki T."/>
        </authorList>
    </citation>
    <scope>NUCLEOTIDE SEQUENCE [LARGE SCALE GENOMIC DNA]</scope>
    <source>
        <strain evidence="3 4">AI_62</strain>
    </source>
</reference>
<evidence type="ECO:0000259" key="2">
    <source>
        <dbReference type="SMART" id="SM00998"/>
    </source>
</evidence>
<dbReference type="Gene3D" id="1.10.40.30">
    <property type="entry name" value="Fumarase/aspartase (C-terminal domain)"/>
    <property type="match status" value="1"/>
</dbReference>
<dbReference type="PANTHER" id="PTHR43172">
    <property type="entry name" value="ADENYLOSUCCINATE LYASE"/>
    <property type="match status" value="1"/>
</dbReference>
<evidence type="ECO:0000256" key="1">
    <source>
        <dbReference type="ARBA" id="ARBA00034772"/>
    </source>
</evidence>
<comment type="similarity">
    <text evidence="1">Belongs to the class-II fumarase/aspartase family.</text>
</comment>
<organism evidence="3 4">
    <name type="scientific">Jannaschia pagri</name>
    <dbReference type="NCBI Taxonomy" id="2829797"/>
    <lineage>
        <taxon>Bacteria</taxon>
        <taxon>Pseudomonadati</taxon>
        <taxon>Pseudomonadota</taxon>
        <taxon>Alphaproteobacteria</taxon>
        <taxon>Rhodobacterales</taxon>
        <taxon>Roseobacteraceae</taxon>
        <taxon>Jannaschia</taxon>
    </lineage>
</organism>
<evidence type="ECO:0000313" key="3">
    <source>
        <dbReference type="EMBL" id="GIT94754.1"/>
    </source>
</evidence>
<dbReference type="RefSeq" id="WP_220748262.1">
    <property type="nucleotide sequence ID" value="NZ_BPFH01000002.1"/>
</dbReference>